<dbReference type="STRING" id="284811.Q75BX5"/>
<sequence length="213" mass="24136">MKPKVQSRKGFRALWMAATLLTVAVYLCVAHNRGWYDSPQVRTPQRIPTSSGAAPEVWEPAKPRATRPLVNLDAVRRGGGDFRPAQNFQEIISTSPFVLFVKGTDESSRYLRHLLTNEYEVTPEIAVVDLSKHRYSGDLQRYIREHKLHGPLFQLTENTPDVPYLFVKGESVINTSVEKDIREPHERGQLQAELQRHAGLDAVIKKRSPPSNS</sequence>
<dbReference type="eggNOG" id="KOG1752">
    <property type="taxonomic scope" value="Eukaryota"/>
</dbReference>
<dbReference type="GeneID" id="4619680"/>
<accession>Q75BX5</accession>
<dbReference type="SUPFAM" id="SSF52833">
    <property type="entry name" value="Thioredoxin-like"/>
    <property type="match status" value="1"/>
</dbReference>
<reference evidence="2" key="2">
    <citation type="journal article" date="2013" name="G3 (Bethesda)">
        <title>Genomes of Ashbya fungi isolated from insects reveal four mating-type loci, numerous translocations, lack of transposons, and distinct gene duplications.</title>
        <authorList>
            <person name="Dietrich F.S."/>
            <person name="Voegeli S."/>
            <person name="Kuo S."/>
            <person name="Philippsen P."/>
        </authorList>
    </citation>
    <scope>GENOME REANNOTATION</scope>
    <source>
        <strain evidence="2">ATCC 10895 / CBS 109.51 / FGSC 9923 / NRRL Y-1056</strain>
    </source>
</reference>
<organism evidence="1 2">
    <name type="scientific">Eremothecium gossypii (strain ATCC 10895 / CBS 109.51 / FGSC 9923 / NRRL Y-1056)</name>
    <name type="common">Yeast</name>
    <name type="synonym">Ashbya gossypii</name>
    <dbReference type="NCBI Taxonomy" id="284811"/>
    <lineage>
        <taxon>Eukaryota</taxon>
        <taxon>Fungi</taxon>
        <taxon>Dikarya</taxon>
        <taxon>Ascomycota</taxon>
        <taxon>Saccharomycotina</taxon>
        <taxon>Saccharomycetes</taxon>
        <taxon>Saccharomycetales</taxon>
        <taxon>Saccharomycetaceae</taxon>
        <taxon>Eremothecium</taxon>
    </lineage>
</organism>
<protein>
    <submittedName>
        <fullName evidence="1">ACR146Wp</fullName>
    </submittedName>
</protein>
<dbReference type="OrthoDB" id="4035655at2759"/>
<keyword evidence="2" id="KW-1185">Reference proteome</keyword>
<proteinExistence type="predicted"/>
<dbReference type="OMA" id="NTYNTHY"/>
<dbReference type="AlphaFoldDB" id="Q75BX5"/>
<dbReference type="KEGG" id="ago:AGOS_ACR146W"/>
<dbReference type="HOGENOM" id="CLU_1288634_0_0_1"/>
<dbReference type="EMBL" id="AE016816">
    <property type="protein sequence ID" value="AAS51372.1"/>
    <property type="molecule type" value="Genomic_DNA"/>
</dbReference>
<dbReference type="Proteomes" id="UP000000591">
    <property type="component" value="Chromosome III"/>
</dbReference>
<gene>
    <name evidence="1" type="ORF">AGOS_ACR146W</name>
</gene>
<evidence type="ECO:0000313" key="2">
    <source>
        <dbReference type="Proteomes" id="UP000000591"/>
    </source>
</evidence>
<reference evidence="1 2" key="1">
    <citation type="journal article" date="2004" name="Science">
        <title>The Ashbya gossypii genome as a tool for mapping the ancient Saccharomyces cerevisiae genome.</title>
        <authorList>
            <person name="Dietrich F.S."/>
            <person name="Voegeli S."/>
            <person name="Brachat S."/>
            <person name="Lerch A."/>
            <person name="Gates K."/>
            <person name="Steiner S."/>
            <person name="Mohr C."/>
            <person name="Pohlmann R."/>
            <person name="Luedi P."/>
            <person name="Choi S."/>
            <person name="Wing R.A."/>
            <person name="Flavier A."/>
            <person name="Gaffney T.D."/>
            <person name="Philippsen P."/>
        </authorList>
    </citation>
    <scope>NUCLEOTIDE SEQUENCE [LARGE SCALE GENOMIC DNA]</scope>
    <source>
        <strain evidence="2">ATCC 10895 / CBS 109.51 / FGSC 9923 / NRRL Y-1056</strain>
    </source>
</reference>
<dbReference type="RefSeq" id="NP_983548.1">
    <property type="nucleotide sequence ID" value="NM_208901.1"/>
</dbReference>
<dbReference type="InParanoid" id="Q75BX5"/>
<dbReference type="Gene3D" id="3.40.30.10">
    <property type="entry name" value="Glutaredoxin"/>
    <property type="match status" value="1"/>
</dbReference>
<dbReference type="InterPro" id="IPR036249">
    <property type="entry name" value="Thioredoxin-like_sf"/>
</dbReference>
<evidence type="ECO:0000313" key="1">
    <source>
        <dbReference type="EMBL" id="AAS51372.1"/>
    </source>
</evidence>
<dbReference type="PROSITE" id="PS51354">
    <property type="entry name" value="GLUTAREDOXIN_2"/>
    <property type="match status" value="1"/>
</dbReference>
<name>Q75BX5_EREGS</name>